<dbReference type="PANTHER" id="PTHR30346:SF28">
    <property type="entry name" value="HTH-TYPE TRANSCRIPTIONAL REGULATOR CYNR"/>
    <property type="match status" value="1"/>
</dbReference>
<dbReference type="Gene3D" id="3.40.190.290">
    <property type="match status" value="1"/>
</dbReference>
<organism evidence="6 7">
    <name type="scientific">[Clostridium] citroniae WAL-19142</name>
    <dbReference type="NCBI Taxonomy" id="742734"/>
    <lineage>
        <taxon>Bacteria</taxon>
        <taxon>Bacillati</taxon>
        <taxon>Bacillota</taxon>
        <taxon>Clostridia</taxon>
        <taxon>Lachnospirales</taxon>
        <taxon>Lachnospiraceae</taxon>
        <taxon>Enterocloster</taxon>
    </lineage>
</organism>
<dbReference type="GeneID" id="93164645"/>
<dbReference type="CDD" id="cd05466">
    <property type="entry name" value="PBP2_LTTR_substrate"/>
    <property type="match status" value="1"/>
</dbReference>
<evidence type="ECO:0000256" key="4">
    <source>
        <dbReference type="ARBA" id="ARBA00023163"/>
    </source>
</evidence>
<dbReference type="Gene3D" id="1.10.10.10">
    <property type="entry name" value="Winged helix-like DNA-binding domain superfamily/Winged helix DNA-binding domain"/>
    <property type="match status" value="1"/>
</dbReference>
<dbReference type="Proteomes" id="UP000037392">
    <property type="component" value="Unassembled WGS sequence"/>
</dbReference>
<dbReference type="InterPro" id="IPR000847">
    <property type="entry name" value="LysR_HTH_N"/>
</dbReference>
<dbReference type="InterPro" id="IPR036388">
    <property type="entry name" value="WH-like_DNA-bd_sf"/>
</dbReference>
<dbReference type="Pfam" id="PF00126">
    <property type="entry name" value="HTH_1"/>
    <property type="match status" value="1"/>
</dbReference>
<keyword evidence="3" id="KW-0238">DNA-binding</keyword>
<dbReference type="OrthoDB" id="1652954at2"/>
<sequence length="304" mass="34524">MDFRLLEYIVKIAEENNITKASEKLFISQSALNQQLLKLEQELGTRLFHRSRTNWHLTEAGKIYVEGARDALKIKHDTYTRIQDICDSKTGTLTIGLTHGRGIYMFASLYPELHSRYPGLDLRPVEMNVYKQQEAIVQGSIDMGFLALSREQRTSDCYENLISEEMVLALPASHPAAGSANPPGRPLAVINLDLIKDTPFVLLFKESSLHEIVDNAFKEAGFEPSLLFETSNTVSILMMVQSTYCCGVVPYFYSRKYPEGVVYFALPGHPCWDLAISYRKDIYLSSAARDFIELAKEYWENQKG</sequence>
<evidence type="ECO:0000256" key="3">
    <source>
        <dbReference type="ARBA" id="ARBA00023125"/>
    </source>
</evidence>
<dbReference type="InterPro" id="IPR036390">
    <property type="entry name" value="WH_DNA-bd_sf"/>
</dbReference>
<reference evidence="6 7" key="1">
    <citation type="submission" date="2011-04" db="EMBL/GenBank/DDBJ databases">
        <title>The Genome Sequence of Clostridium citroniae WAL-19142.</title>
        <authorList>
            <consortium name="The Broad Institute Genome Sequencing Platform"/>
            <person name="Earl A."/>
            <person name="Ward D."/>
            <person name="Feldgarden M."/>
            <person name="Gevers D."/>
            <person name="Warren Y.A."/>
            <person name="Tyrrell K.L."/>
            <person name="Citron D.M."/>
            <person name="Goldstein E.J."/>
            <person name="Daigneault M."/>
            <person name="Allen-Vercoe E."/>
            <person name="Young S.K."/>
            <person name="Zeng Q."/>
            <person name="Gargeya S."/>
            <person name="Fitzgerald M."/>
            <person name="Haas B."/>
            <person name="Abouelleil A."/>
            <person name="Alvarado L."/>
            <person name="Arachchi H.M."/>
            <person name="Berlin A."/>
            <person name="Brown A."/>
            <person name="Chapman S.B."/>
            <person name="Chen Z."/>
            <person name="Dunbar C."/>
            <person name="Freedman E."/>
            <person name="Gearin G."/>
            <person name="Gellesch M."/>
            <person name="Goldberg J."/>
            <person name="Griggs A."/>
            <person name="Gujja S."/>
            <person name="Heilman E.R."/>
            <person name="Heiman D."/>
            <person name="Howarth C."/>
            <person name="Larson L."/>
            <person name="Lui A."/>
            <person name="MacDonald P.J."/>
            <person name="Mehta T."/>
            <person name="Montmayeur A."/>
            <person name="Murphy C."/>
            <person name="Neiman D."/>
            <person name="Pearson M."/>
            <person name="Priest M."/>
            <person name="Roberts A."/>
            <person name="Saif S."/>
            <person name="Shea T."/>
            <person name="Shenoy N."/>
            <person name="Sisk P."/>
            <person name="Stolte C."/>
            <person name="Sykes S."/>
            <person name="White J."/>
            <person name="Yandava C."/>
            <person name="Wortman J."/>
            <person name="Nusbaum C."/>
            <person name="Birren B."/>
        </authorList>
    </citation>
    <scope>NUCLEOTIDE SEQUENCE [LARGE SCALE GENOMIC DNA]</scope>
    <source>
        <strain evidence="6 7">WAL-19142</strain>
    </source>
</reference>
<keyword evidence="4" id="KW-0804">Transcription</keyword>
<keyword evidence="2" id="KW-0805">Transcription regulation</keyword>
<comment type="similarity">
    <text evidence="1">Belongs to the LysR transcriptional regulatory family.</text>
</comment>
<dbReference type="PANTHER" id="PTHR30346">
    <property type="entry name" value="TRANSCRIPTIONAL DUAL REGULATOR HCAR-RELATED"/>
    <property type="match status" value="1"/>
</dbReference>
<feature type="domain" description="HTH lysR-type" evidence="5">
    <location>
        <begin position="1"/>
        <end position="58"/>
    </location>
</feature>
<proteinExistence type="inferred from homology"/>
<name>A0A0J9CDV6_9FIRM</name>
<dbReference type="PATRIC" id="fig|742734.4.peg.1288"/>
<dbReference type="SUPFAM" id="SSF46785">
    <property type="entry name" value="Winged helix' DNA-binding domain"/>
    <property type="match status" value="1"/>
</dbReference>
<dbReference type="SUPFAM" id="SSF53850">
    <property type="entry name" value="Periplasmic binding protein-like II"/>
    <property type="match status" value="1"/>
</dbReference>
<protein>
    <recommendedName>
        <fullName evidence="5">HTH lysR-type domain-containing protein</fullName>
    </recommendedName>
</protein>
<dbReference type="GO" id="GO:0032993">
    <property type="term" value="C:protein-DNA complex"/>
    <property type="evidence" value="ECO:0007669"/>
    <property type="project" value="TreeGrafter"/>
</dbReference>
<gene>
    <name evidence="6" type="ORF">HMPREF9470_01199</name>
</gene>
<dbReference type="InterPro" id="IPR005119">
    <property type="entry name" value="LysR_subst-bd"/>
</dbReference>
<dbReference type="GO" id="GO:0003677">
    <property type="term" value="F:DNA binding"/>
    <property type="evidence" value="ECO:0007669"/>
    <property type="project" value="UniProtKB-KW"/>
</dbReference>
<evidence type="ECO:0000313" key="7">
    <source>
        <dbReference type="Proteomes" id="UP000037392"/>
    </source>
</evidence>
<comment type="caution">
    <text evidence="6">The sequence shown here is derived from an EMBL/GenBank/DDBJ whole genome shotgun (WGS) entry which is preliminary data.</text>
</comment>
<dbReference type="AlphaFoldDB" id="A0A0J9CDV6"/>
<evidence type="ECO:0000256" key="2">
    <source>
        <dbReference type="ARBA" id="ARBA00023015"/>
    </source>
</evidence>
<evidence type="ECO:0000259" key="5">
    <source>
        <dbReference type="PROSITE" id="PS50931"/>
    </source>
</evidence>
<dbReference type="RefSeq" id="WP_048929408.1">
    <property type="nucleotide sequence ID" value="NZ_KQ235876.1"/>
</dbReference>
<dbReference type="GO" id="GO:0003700">
    <property type="term" value="F:DNA-binding transcription factor activity"/>
    <property type="evidence" value="ECO:0007669"/>
    <property type="project" value="InterPro"/>
</dbReference>
<dbReference type="PRINTS" id="PR00039">
    <property type="entry name" value="HTHLYSR"/>
</dbReference>
<dbReference type="FunFam" id="1.10.10.10:FF:000001">
    <property type="entry name" value="LysR family transcriptional regulator"/>
    <property type="match status" value="1"/>
</dbReference>
<dbReference type="Pfam" id="PF03466">
    <property type="entry name" value="LysR_substrate"/>
    <property type="match status" value="1"/>
</dbReference>
<dbReference type="PROSITE" id="PS50931">
    <property type="entry name" value="HTH_LYSR"/>
    <property type="match status" value="1"/>
</dbReference>
<evidence type="ECO:0000313" key="6">
    <source>
        <dbReference type="EMBL" id="KMW22664.1"/>
    </source>
</evidence>
<evidence type="ECO:0000256" key="1">
    <source>
        <dbReference type="ARBA" id="ARBA00009437"/>
    </source>
</evidence>
<accession>A0A0J9CDV6</accession>
<dbReference type="EMBL" id="ADLK01000008">
    <property type="protein sequence ID" value="KMW22664.1"/>
    <property type="molecule type" value="Genomic_DNA"/>
</dbReference>